<reference evidence="2 3" key="1">
    <citation type="submission" date="2013-03" db="EMBL/GenBank/DDBJ databases">
        <title>The Genome Sequence of Enterococcus sulfureus ATCC_49903 (PacBio/Illumina hybrid assembly).</title>
        <authorList>
            <consortium name="The Broad Institute Genomics Platform"/>
            <consortium name="The Broad Institute Genome Sequencing Center for Infectious Disease"/>
            <person name="Earl A."/>
            <person name="Russ C."/>
            <person name="Gilmore M."/>
            <person name="Surin D."/>
            <person name="Walker B."/>
            <person name="Young S."/>
            <person name="Zeng Q."/>
            <person name="Gargeya S."/>
            <person name="Fitzgerald M."/>
            <person name="Haas B."/>
            <person name="Abouelleil A."/>
            <person name="Allen A.W."/>
            <person name="Alvarado L."/>
            <person name="Arachchi H.M."/>
            <person name="Berlin A.M."/>
            <person name="Chapman S.B."/>
            <person name="Gainer-Dewar J."/>
            <person name="Goldberg J."/>
            <person name="Griggs A."/>
            <person name="Gujja S."/>
            <person name="Hansen M."/>
            <person name="Howarth C."/>
            <person name="Imamovic A."/>
            <person name="Ireland A."/>
            <person name="Larimer J."/>
            <person name="McCowan C."/>
            <person name="Murphy C."/>
            <person name="Pearson M."/>
            <person name="Poon T.W."/>
            <person name="Priest M."/>
            <person name="Roberts A."/>
            <person name="Saif S."/>
            <person name="Shea T."/>
            <person name="Sisk P."/>
            <person name="Sykes S."/>
            <person name="Wortman J."/>
            <person name="Nusbaum C."/>
            <person name="Birren B."/>
        </authorList>
    </citation>
    <scope>NUCLEOTIDE SEQUENCE [LARGE SCALE GENOMIC DNA]</scope>
    <source>
        <strain evidence="2 3">ATCC 49903</strain>
    </source>
</reference>
<keyword evidence="1" id="KW-1133">Transmembrane helix</keyword>
<evidence type="ECO:0000256" key="1">
    <source>
        <dbReference type="SAM" id="Phobius"/>
    </source>
</evidence>
<gene>
    <name evidence="2" type="ORF">I573_02000</name>
</gene>
<sequence length="240" mass="26720">MILVILVISALLFAGSFIFAKSVIQNIIATILGVIFIGSLVLVTLNYSNHFGMEKVTVETKNSGQPLYSSINSDGVDVLMYQPLGDGSEKVYLYNTKKDQKEPAKTGTDHVTNTVKKAEDDQAKLVQNKTYWEYKSDWARLLFGIADNDHELVEEHNTFYLPETWTELTVDQAKAFGELMTKQKDQLAKDGKTYVTEQVMAAMKKNPKLSAAEQKAVTEKATAEFQAQAIQKALAEVKAK</sequence>
<keyword evidence="1" id="KW-0472">Membrane</keyword>
<dbReference type="Pfam" id="PF16069">
    <property type="entry name" value="DUF4811"/>
    <property type="match status" value="1"/>
</dbReference>
<dbReference type="PATRIC" id="fig|1140003.3.peg.2063"/>
<dbReference type="eggNOG" id="ENOG5032RPZ">
    <property type="taxonomic scope" value="Bacteria"/>
</dbReference>
<comment type="caution">
    <text evidence="2">The sequence shown here is derived from an EMBL/GenBank/DDBJ whole genome shotgun (WGS) entry which is preliminary data.</text>
</comment>
<dbReference type="EMBL" id="ASWO01000006">
    <property type="protein sequence ID" value="EOT83450.1"/>
    <property type="molecule type" value="Genomic_DNA"/>
</dbReference>
<evidence type="ECO:0008006" key="4">
    <source>
        <dbReference type="Google" id="ProtNLM"/>
    </source>
</evidence>
<dbReference type="RefSeq" id="WP_016186568.1">
    <property type="nucleotide sequence ID" value="NZ_ASWO01000006.1"/>
</dbReference>
<proteinExistence type="predicted"/>
<keyword evidence="1" id="KW-0812">Transmembrane</keyword>
<keyword evidence="3" id="KW-1185">Reference proteome</keyword>
<feature type="transmembrane region" description="Helical" evidence="1">
    <location>
        <begin position="30"/>
        <end position="47"/>
    </location>
</feature>
<dbReference type="AlphaFoldDB" id="S0NZV8"/>
<dbReference type="InterPro" id="IPR032083">
    <property type="entry name" value="DUF4811"/>
</dbReference>
<dbReference type="OrthoDB" id="2249491at2"/>
<evidence type="ECO:0000313" key="2">
    <source>
        <dbReference type="EMBL" id="EOT83450.1"/>
    </source>
</evidence>
<protein>
    <recommendedName>
        <fullName evidence="4">Urea transporter</fullName>
    </recommendedName>
</protein>
<organism evidence="2 3">
    <name type="scientific">Enterococcus sulfureus ATCC 49903</name>
    <dbReference type="NCBI Taxonomy" id="1140003"/>
    <lineage>
        <taxon>Bacteria</taxon>
        <taxon>Bacillati</taxon>
        <taxon>Bacillota</taxon>
        <taxon>Bacilli</taxon>
        <taxon>Lactobacillales</taxon>
        <taxon>Enterococcaceae</taxon>
        <taxon>Enterococcus</taxon>
    </lineage>
</organism>
<name>S0NZV8_9ENTE</name>
<dbReference type="STRING" id="1140003.OMY_02138"/>
<dbReference type="Proteomes" id="UP000015961">
    <property type="component" value="Unassembled WGS sequence"/>
</dbReference>
<evidence type="ECO:0000313" key="3">
    <source>
        <dbReference type="Proteomes" id="UP000015961"/>
    </source>
</evidence>
<accession>S0NZV8</accession>